<gene>
    <name evidence="2" type="ORF">PROQFM164_S01g000145</name>
</gene>
<reference evidence="2" key="1">
    <citation type="journal article" date="2014" name="Nat. Commun.">
        <title>Multiple recent horizontal transfers of a large genomic region in cheese making fungi.</title>
        <authorList>
            <person name="Cheeseman K."/>
            <person name="Ropars J."/>
            <person name="Renault P."/>
            <person name="Dupont J."/>
            <person name="Gouzy J."/>
            <person name="Branca A."/>
            <person name="Abraham A.L."/>
            <person name="Ceppi M."/>
            <person name="Conseiller E."/>
            <person name="Debuchy R."/>
            <person name="Malagnac F."/>
            <person name="Goarin A."/>
            <person name="Silar P."/>
            <person name="Lacoste S."/>
            <person name="Sallet E."/>
            <person name="Bensimon A."/>
            <person name="Giraud T."/>
            <person name="Brygoo Y."/>
        </authorList>
    </citation>
    <scope>NUCLEOTIDE SEQUENCE [LARGE SCALE GENOMIC DNA]</scope>
    <source>
        <strain evidence="2">FM164</strain>
    </source>
</reference>
<feature type="region of interest" description="Disordered" evidence="1">
    <location>
        <begin position="45"/>
        <end position="111"/>
    </location>
</feature>
<dbReference type="AlphaFoldDB" id="W6PRG6"/>
<dbReference type="STRING" id="1365484.W6PRG6"/>
<sequence>MSIRALNQNSPSLNFAANAEGQGPCCPFFRPHGGEYPYSNKWYLQSGSDQPGHPGHPYLSPWAETGDKDQDNEANDNSWDTTNPRKPYQCPGPAEVYPPHNFPSASEGRKPCPFPGYPQQPYTYPVLFHALCSQAVGVLVIEVPKTEPDDDAEAKRVEVE</sequence>
<keyword evidence="3" id="KW-1185">Reference proteome</keyword>
<accession>W6PRG6</accession>
<protein>
    <submittedName>
        <fullName evidence="2">Genomic scaffold, ProqFM164S01</fullName>
    </submittedName>
</protein>
<evidence type="ECO:0000256" key="1">
    <source>
        <dbReference type="SAM" id="MobiDB-lite"/>
    </source>
</evidence>
<proteinExistence type="predicted"/>
<organism evidence="2 3">
    <name type="scientific">Penicillium roqueforti (strain FM164)</name>
    <dbReference type="NCBI Taxonomy" id="1365484"/>
    <lineage>
        <taxon>Eukaryota</taxon>
        <taxon>Fungi</taxon>
        <taxon>Dikarya</taxon>
        <taxon>Ascomycota</taxon>
        <taxon>Pezizomycotina</taxon>
        <taxon>Eurotiomycetes</taxon>
        <taxon>Eurotiomycetidae</taxon>
        <taxon>Eurotiales</taxon>
        <taxon>Aspergillaceae</taxon>
        <taxon>Penicillium</taxon>
    </lineage>
</organism>
<dbReference type="Proteomes" id="UP000030686">
    <property type="component" value="Unassembled WGS sequence"/>
</dbReference>
<evidence type="ECO:0000313" key="3">
    <source>
        <dbReference type="Proteomes" id="UP000030686"/>
    </source>
</evidence>
<dbReference type="OMA" id="ANDNSWD"/>
<dbReference type="OrthoDB" id="5511210at2759"/>
<name>W6PRG6_PENRF</name>
<feature type="compositionally biased region" description="Polar residues" evidence="1">
    <location>
        <begin position="75"/>
        <end position="84"/>
    </location>
</feature>
<evidence type="ECO:0000313" key="2">
    <source>
        <dbReference type="EMBL" id="CDM26336.1"/>
    </source>
</evidence>
<dbReference type="EMBL" id="HG792015">
    <property type="protein sequence ID" value="CDM26336.1"/>
    <property type="molecule type" value="Genomic_DNA"/>
</dbReference>